<keyword evidence="4" id="KW-1185">Reference proteome</keyword>
<sequence length="350" mass="38659">MNVWENYRASWQQMFNYHGKTRRRDFWAAIIGMAIVTIVLNLLLSPALTMSTGISMSVRLILDLFFIAQFLQYLSLSVRRLHSLRLPGEYQWLMLLPGVHMIVLHALPEAEQDDRAPWYHMVDADNQPTSLVVDHRGYVHGILGNAFGHTWRNFFNFRDTTSRGNYLWARVAWGIFGTIYGIFLAMGLFISAVLTFGRRLSEATLLGAAPNWQGMVGPLVLLVVLGIGLSVPVWLPKLALMARRLHDQQLSAGWVFLALAGRIGQLILLLLTLLPASRKQTKYPAADGGAVDDSNGEQKATTAVTPQVEIFYPASMTTSQSAGASSIGGLEQSASPAVSSASEPHHDDQA</sequence>
<evidence type="ECO:0000256" key="2">
    <source>
        <dbReference type="SAM" id="Phobius"/>
    </source>
</evidence>
<feature type="compositionally biased region" description="Low complexity" evidence="1">
    <location>
        <begin position="333"/>
        <end position="342"/>
    </location>
</feature>
<keyword evidence="2" id="KW-0812">Transmembrane</keyword>
<protein>
    <recommendedName>
        <fullName evidence="5">DUF805 domain-containing protein</fullName>
    </recommendedName>
</protein>
<reference evidence="3 4" key="1">
    <citation type="submission" date="2022-03" db="EMBL/GenBank/DDBJ databases">
        <title>Draft genome sequence of Furfurilactobacillus curtus JCM 31185.</title>
        <authorList>
            <person name="Suzuki S."/>
            <person name="Endo A."/>
            <person name="Kajikawa A."/>
        </authorList>
    </citation>
    <scope>NUCLEOTIDE SEQUENCE [LARGE SCALE GENOMIC DNA]</scope>
    <source>
        <strain evidence="3 4">JCM 31185</strain>
    </source>
</reference>
<dbReference type="Pfam" id="PF05656">
    <property type="entry name" value="DUF805"/>
    <property type="match status" value="2"/>
</dbReference>
<keyword evidence="2" id="KW-1133">Transmembrane helix</keyword>
<evidence type="ECO:0008006" key="5">
    <source>
        <dbReference type="Google" id="ProtNLM"/>
    </source>
</evidence>
<feature type="region of interest" description="Disordered" evidence="1">
    <location>
        <begin position="319"/>
        <end position="350"/>
    </location>
</feature>
<evidence type="ECO:0000256" key="1">
    <source>
        <dbReference type="SAM" id="MobiDB-lite"/>
    </source>
</evidence>
<keyword evidence="2" id="KW-0472">Membrane</keyword>
<proteinExistence type="predicted"/>
<dbReference type="InterPro" id="IPR008523">
    <property type="entry name" value="DUF805"/>
</dbReference>
<dbReference type="Proteomes" id="UP001628078">
    <property type="component" value="Unassembled WGS sequence"/>
</dbReference>
<feature type="transmembrane region" description="Helical" evidence="2">
    <location>
        <begin position="171"/>
        <end position="194"/>
    </location>
</feature>
<dbReference type="PANTHER" id="PTHR34980">
    <property type="entry name" value="INNER MEMBRANE PROTEIN-RELATED-RELATED"/>
    <property type="match status" value="1"/>
</dbReference>
<evidence type="ECO:0000313" key="4">
    <source>
        <dbReference type="Proteomes" id="UP001628078"/>
    </source>
</evidence>
<dbReference type="EMBL" id="BQXO01000002">
    <property type="protein sequence ID" value="GKT05688.1"/>
    <property type="molecule type" value="Genomic_DNA"/>
</dbReference>
<feature type="transmembrane region" description="Helical" evidence="2">
    <location>
        <begin position="215"/>
        <end position="234"/>
    </location>
</feature>
<evidence type="ECO:0000313" key="3">
    <source>
        <dbReference type="EMBL" id="GKT05688.1"/>
    </source>
</evidence>
<feature type="transmembrane region" description="Helical" evidence="2">
    <location>
        <begin position="254"/>
        <end position="274"/>
    </location>
</feature>
<organism evidence="3 4">
    <name type="scientific">Furfurilactobacillus curtus</name>
    <dbReference type="NCBI Taxonomy" id="1746200"/>
    <lineage>
        <taxon>Bacteria</taxon>
        <taxon>Bacillati</taxon>
        <taxon>Bacillota</taxon>
        <taxon>Bacilli</taxon>
        <taxon>Lactobacillales</taxon>
        <taxon>Lactobacillaceae</taxon>
        <taxon>Furfurilactobacillus</taxon>
    </lineage>
</organism>
<gene>
    <name evidence="3" type="ORF">JCM31185_09760</name>
</gene>
<feature type="transmembrane region" description="Helical" evidence="2">
    <location>
        <begin position="26"/>
        <end position="44"/>
    </location>
</feature>
<name>A0ABQ5JMF6_9LACO</name>
<comment type="caution">
    <text evidence="3">The sequence shown here is derived from an EMBL/GenBank/DDBJ whole genome shotgun (WGS) entry which is preliminary data.</text>
</comment>
<accession>A0ABQ5JMF6</accession>
<dbReference type="RefSeq" id="WP_407883455.1">
    <property type="nucleotide sequence ID" value="NZ_BQXO01000002.1"/>
</dbReference>
<dbReference type="PANTHER" id="PTHR34980:SF2">
    <property type="entry name" value="INNER MEMBRANE PROTEIN YHAH-RELATED"/>
    <property type="match status" value="1"/>
</dbReference>